<evidence type="ECO:0000313" key="2">
    <source>
        <dbReference type="EMBL" id="KAL0015279.1"/>
    </source>
</evidence>
<reference evidence="2 3" key="1">
    <citation type="submission" date="2024-01" db="EMBL/GenBank/DDBJ databases">
        <title>A telomere-to-telomere, gap-free genome of sweet tea (Lithocarpus litseifolius).</title>
        <authorList>
            <person name="Zhou J."/>
        </authorList>
    </citation>
    <scope>NUCLEOTIDE SEQUENCE [LARGE SCALE GENOMIC DNA]</scope>
    <source>
        <strain evidence="2">Zhou-2022a</strain>
        <tissue evidence="2">Leaf</tissue>
    </source>
</reference>
<name>A0AAW2E0R8_9ROSI</name>
<protein>
    <recommendedName>
        <fullName evidence="4">C2H2-type domain-containing protein</fullName>
    </recommendedName>
</protein>
<dbReference type="Proteomes" id="UP001459277">
    <property type="component" value="Unassembled WGS sequence"/>
</dbReference>
<keyword evidence="1" id="KW-1133">Transmembrane helix</keyword>
<evidence type="ECO:0008006" key="4">
    <source>
        <dbReference type="Google" id="ProtNLM"/>
    </source>
</evidence>
<keyword evidence="1" id="KW-0812">Transmembrane</keyword>
<keyword evidence="3" id="KW-1185">Reference proteome</keyword>
<proteinExistence type="predicted"/>
<feature type="transmembrane region" description="Helical" evidence="1">
    <location>
        <begin position="124"/>
        <end position="142"/>
    </location>
</feature>
<organism evidence="2 3">
    <name type="scientific">Lithocarpus litseifolius</name>
    <dbReference type="NCBI Taxonomy" id="425828"/>
    <lineage>
        <taxon>Eukaryota</taxon>
        <taxon>Viridiplantae</taxon>
        <taxon>Streptophyta</taxon>
        <taxon>Embryophyta</taxon>
        <taxon>Tracheophyta</taxon>
        <taxon>Spermatophyta</taxon>
        <taxon>Magnoliopsida</taxon>
        <taxon>eudicotyledons</taxon>
        <taxon>Gunneridae</taxon>
        <taxon>Pentapetalae</taxon>
        <taxon>rosids</taxon>
        <taxon>fabids</taxon>
        <taxon>Fagales</taxon>
        <taxon>Fagaceae</taxon>
        <taxon>Lithocarpus</taxon>
    </lineage>
</organism>
<accession>A0AAW2E0R8</accession>
<gene>
    <name evidence="2" type="ORF">SO802_002348</name>
</gene>
<dbReference type="EMBL" id="JAZDWU010000001">
    <property type="protein sequence ID" value="KAL0015279.1"/>
    <property type="molecule type" value="Genomic_DNA"/>
</dbReference>
<evidence type="ECO:0000256" key="1">
    <source>
        <dbReference type="SAM" id="Phobius"/>
    </source>
</evidence>
<sequence length="160" mass="18909">MAVVYGEASEWVGRPSANILGEGERRTWDVCFTWNLNDWELDLVVDLFHILESNTPSMDNEDCMKWKLKKDGDFDIRSLYYELMLMGDNLRLKGFDFVDWCIMCCHCGETVDHLLLHIEKAHRLWSFVFTFFGILWVIPRAIPDLLFGWWNWLGKHSSNI</sequence>
<comment type="caution">
    <text evidence="2">The sequence shown here is derived from an EMBL/GenBank/DDBJ whole genome shotgun (WGS) entry which is preliminary data.</text>
</comment>
<keyword evidence="1" id="KW-0472">Membrane</keyword>
<evidence type="ECO:0000313" key="3">
    <source>
        <dbReference type="Proteomes" id="UP001459277"/>
    </source>
</evidence>
<dbReference type="AlphaFoldDB" id="A0AAW2E0R8"/>